<gene>
    <name evidence="1" type="ORF">WICPIJ_003626</name>
</gene>
<reference evidence="1" key="2">
    <citation type="submission" date="2021-01" db="EMBL/GenBank/DDBJ databases">
        <authorList>
            <person name="Schikora-Tamarit M.A."/>
        </authorList>
    </citation>
    <scope>NUCLEOTIDE SEQUENCE</scope>
    <source>
        <strain evidence="1">CBS2887</strain>
    </source>
</reference>
<dbReference type="AlphaFoldDB" id="A0A9P8Q721"/>
<sequence>MSSLSAQITKSSSLKSLTSRLFTTSSLFQSTTSKTQTTNTNIINSEDNEIDLQKALDLLSSTDLTKSSLLSKLSSSPAGNMTESEKLKYINYFAKVLNTDIKETKQNDRSYNEHFTQSLMGLNQLLSSSKPNTASRNYHPTSIITEFDNKSAKSSSPLLTSSRQELISKFDSLINTDNLSLRSFSVILAKIGTDYENLNYVLTKINFMNRDHRYDSFKILICSKAMQLTSSNCKPLLNALVQDMKEKDLTSWIQLRNEGKLNKVLEKSLYQILYKLSKQDLTNTLQFTPYQFILLIEALPFHSSLITQVYHQENHSQSDHGLVMSLSSNQTALYKFSTFLTNNREIISSGKPTSLQRKLVKLSIDNHIHKEQADTANMKKMESSLTVHQYRFRNGLTEILESLQDLNVFSQKDLAGLTEILETNSEVVYKETVLKFI</sequence>
<accession>A0A9P8Q721</accession>
<evidence type="ECO:0000313" key="1">
    <source>
        <dbReference type="EMBL" id="KAH3685388.1"/>
    </source>
</evidence>
<keyword evidence="2" id="KW-1185">Reference proteome</keyword>
<reference evidence="1" key="1">
    <citation type="journal article" date="2021" name="Open Biol.">
        <title>Shared evolutionary footprints suggest mitochondrial oxidative damage underlies multiple complex I losses in fungi.</title>
        <authorList>
            <person name="Schikora-Tamarit M.A."/>
            <person name="Marcet-Houben M."/>
            <person name="Nosek J."/>
            <person name="Gabaldon T."/>
        </authorList>
    </citation>
    <scope>NUCLEOTIDE SEQUENCE</scope>
    <source>
        <strain evidence="1">CBS2887</strain>
    </source>
</reference>
<organism evidence="1 2">
    <name type="scientific">Wickerhamomyces pijperi</name>
    <name type="common">Yeast</name>
    <name type="synonym">Pichia pijperi</name>
    <dbReference type="NCBI Taxonomy" id="599730"/>
    <lineage>
        <taxon>Eukaryota</taxon>
        <taxon>Fungi</taxon>
        <taxon>Dikarya</taxon>
        <taxon>Ascomycota</taxon>
        <taxon>Saccharomycotina</taxon>
        <taxon>Saccharomycetes</taxon>
        <taxon>Phaffomycetales</taxon>
        <taxon>Wickerhamomycetaceae</taxon>
        <taxon>Wickerhamomyces</taxon>
    </lineage>
</organism>
<comment type="caution">
    <text evidence="1">The sequence shown here is derived from an EMBL/GenBank/DDBJ whole genome shotgun (WGS) entry which is preliminary data.</text>
</comment>
<dbReference type="OrthoDB" id="3980430at2759"/>
<name>A0A9P8Q721_WICPI</name>
<evidence type="ECO:0000313" key="2">
    <source>
        <dbReference type="Proteomes" id="UP000774326"/>
    </source>
</evidence>
<protein>
    <submittedName>
        <fullName evidence="1">Uncharacterized protein</fullName>
    </submittedName>
</protein>
<dbReference type="Proteomes" id="UP000774326">
    <property type="component" value="Unassembled WGS sequence"/>
</dbReference>
<proteinExistence type="predicted"/>
<dbReference type="EMBL" id="JAEUBG010002047">
    <property type="protein sequence ID" value="KAH3685388.1"/>
    <property type="molecule type" value="Genomic_DNA"/>
</dbReference>